<evidence type="ECO:0000256" key="1">
    <source>
        <dbReference type="SAM" id="Phobius"/>
    </source>
</evidence>
<sequence length="39" mass="4323">MELAGFLIQVFGALFAAVGLMVAWNRISDRSIQWRKGIG</sequence>
<keyword evidence="1" id="KW-0812">Transmembrane</keyword>
<dbReference type="EMBL" id="PECL01000006">
    <property type="protein sequence ID" value="TEA07982.1"/>
    <property type="molecule type" value="Genomic_DNA"/>
</dbReference>
<keyword evidence="1" id="KW-1133">Transmembrane helix</keyword>
<name>A0A4R8SXF4_9MYCO</name>
<proteinExistence type="predicted"/>
<gene>
    <name evidence="2" type="ORF">CCUG60884_00460</name>
</gene>
<protein>
    <submittedName>
        <fullName evidence="2">Uncharacterized protein</fullName>
    </submittedName>
</protein>
<dbReference type="AlphaFoldDB" id="A0A4R8SXF4"/>
<accession>A0A4R8SXF4</accession>
<organism evidence="2 3">
    <name type="scientific">Mycobacteroides salmoniphilum</name>
    <dbReference type="NCBI Taxonomy" id="404941"/>
    <lineage>
        <taxon>Bacteria</taxon>
        <taxon>Bacillati</taxon>
        <taxon>Actinomycetota</taxon>
        <taxon>Actinomycetes</taxon>
        <taxon>Mycobacteriales</taxon>
        <taxon>Mycobacteriaceae</taxon>
        <taxon>Mycobacteroides</taxon>
    </lineage>
</organism>
<dbReference type="STRING" id="404941.GCA_002013645_01618"/>
<evidence type="ECO:0000313" key="2">
    <source>
        <dbReference type="EMBL" id="TEA07982.1"/>
    </source>
</evidence>
<comment type="caution">
    <text evidence="2">The sequence shown here is derived from an EMBL/GenBank/DDBJ whole genome shotgun (WGS) entry which is preliminary data.</text>
</comment>
<dbReference type="Proteomes" id="UP000294604">
    <property type="component" value="Unassembled WGS sequence"/>
</dbReference>
<evidence type="ECO:0000313" key="3">
    <source>
        <dbReference type="Proteomes" id="UP000294604"/>
    </source>
</evidence>
<feature type="transmembrane region" description="Helical" evidence="1">
    <location>
        <begin position="6"/>
        <end position="27"/>
    </location>
</feature>
<keyword evidence="1" id="KW-0472">Membrane</keyword>
<reference evidence="2 3" key="1">
    <citation type="journal article" date="2019" name="Sci. Rep.">
        <title>Extended insight into the Mycobacterium chelonae-abscessus complex through whole genome sequencing of Mycobacterium salmoniphilum outbreak and Mycobacterium salmoniphilum-like strains.</title>
        <authorList>
            <person name="Behra P.R.K."/>
            <person name="Das S."/>
            <person name="Pettersson B.M.F."/>
            <person name="Shirreff L."/>
            <person name="DuCote T."/>
            <person name="Jacobsson K.G."/>
            <person name="Ennis D.G."/>
            <person name="Kirsebom L.A."/>
        </authorList>
    </citation>
    <scope>NUCLEOTIDE SEQUENCE [LARGE SCALE GENOMIC DNA]</scope>
    <source>
        <strain evidence="2 3">CCUG 60884</strain>
    </source>
</reference>